<dbReference type="AlphaFoldDB" id="A0A429Z528"/>
<dbReference type="EC" id="4.4.1.13" evidence="2"/>
<dbReference type="RefSeq" id="WP_125943872.1">
    <property type="nucleotide sequence ID" value="NZ_PXZH01000006.1"/>
</dbReference>
<dbReference type="InterPro" id="IPR015424">
    <property type="entry name" value="PyrdxlP-dep_Trfase"/>
</dbReference>
<evidence type="ECO:0000256" key="1">
    <source>
        <dbReference type="ARBA" id="ARBA00001933"/>
    </source>
</evidence>
<comment type="similarity">
    <text evidence="5">Belongs to the class-II pyridoxal-phosphate-dependent aminotransferase family. MalY/PatB cystathionine beta-lyase subfamily.</text>
</comment>
<keyword evidence="7" id="KW-0032">Aminotransferase</keyword>
<sequence length="396" mass="45792">MEMTEFINQYGVERKQTNSLKWDALDVRYGDPDLIAMWVADMEFKVPEAVQEALHQRVEHGVFGYSYTPDSYYEAFFAWQKKRHNIDLEKEWVRFSPGVVSALYWFVNIFTKENDSVMIQSPVYYPFHNAVLDNNRRLVRSELVNTNGHYTMDLADFEKKVVEEKVKLFILCSPHNPAGRVWSEEELIKVLDICQKHDVLVVSDEIHQDIILGDNEFVSSLNVGNGKYQDNLIVCTAPSKTFNLACLLNSHIIIPNEDIRNAFDLGSKKINQCETSIMGQIATEAAYRHGEEWLDSLLEVIEHNFNYLKKELNEHAPKAVVTQLEGTYLAWVDLRNYVEPKEIKGFIQDKCRLAIDFGEWFSDECQGFVRLNMATNPKFVEKGVQNMIAELQKIDG</sequence>
<dbReference type="Gene3D" id="3.90.1150.10">
    <property type="entry name" value="Aspartate Aminotransferase, domain 1"/>
    <property type="match status" value="1"/>
</dbReference>
<dbReference type="NCBIfam" id="TIGR04350">
    <property type="entry name" value="C_S_lyase_PatB"/>
    <property type="match status" value="1"/>
</dbReference>
<comment type="caution">
    <text evidence="7">The sequence shown here is derived from an EMBL/GenBank/DDBJ whole genome shotgun (WGS) entry which is preliminary data.</text>
</comment>
<proteinExistence type="inferred from homology"/>
<dbReference type="CDD" id="cd00609">
    <property type="entry name" value="AAT_like"/>
    <property type="match status" value="1"/>
</dbReference>
<keyword evidence="7" id="KW-0808">Transferase</keyword>
<name>A0A429Z528_9ENTE</name>
<evidence type="ECO:0000256" key="3">
    <source>
        <dbReference type="ARBA" id="ARBA00022898"/>
    </source>
</evidence>
<dbReference type="EMBL" id="PXZH01000006">
    <property type="protein sequence ID" value="RST88779.1"/>
    <property type="molecule type" value="Genomic_DNA"/>
</dbReference>
<dbReference type="PANTHER" id="PTHR43525">
    <property type="entry name" value="PROTEIN MALY"/>
    <property type="match status" value="1"/>
</dbReference>
<feature type="domain" description="Aminotransferase class I/classII large" evidence="6">
    <location>
        <begin position="45"/>
        <end position="381"/>
    </location>
</feature>
<dbReference type="GO" id="GO:0047804">
    <property type="term" value="F:cysteine-S-conjugate beta-lyase activity"/>
    <property type="evidence" value="ECO:0007669"/>
    <property type="project" value="UniProtKB-EC"/>
</dbReference>
<dbReference type="InterPro" id="IPR015421">
    <property type="entry name" value="PyrdxlP-dep_Trfase_major"/>
</dbReference>
<dbReference type="InterPro" id="IPR004839">
    <property type="entry name" value="Aminotransferase_I/II_large"/>
</dbReference>
<dbReference type="Proteomes" id="UP000277864">
    <property type="component" value="Unassembled WGS sequence"/>
</dbReference>
<dbReference type="Pfam" id="PF00155">
    <property type="entry name" value="Aminotran_1_2"/>
    <property type="match status" value="1"/>
</dbReference>
<dbReference type="PANTHER" id="PTHR43525:SF1">
    <property type="entry name" value="PROTEIN MALY"/>
    <property type="match status" value="1"/>
</dbReference>
<gene>
    <name evidence="7" type="ORF">C7P63_09270</name>
</gene>
<organism evidence="7 8">
    <name type="scientific">Vagococcus humatus</name>
    <dbReference type="NCBI Taxonomy" id="1889241"/>
    <lineage>
        <taxon>Bacteria</taxon>
        <taxon>Bacillati</taxon>
        <taxon>Bacillota</taxon>
        <taxon>Bacilli</taxon>
        <taxon>Lactobacillales</taxon>
        <taxon>Enterococcaceae</taxon>
        <taxon>Vagococcus</taxon>
    </lineage>
</organism>
<evidence type="ECO:0000256" key="5">
    <source>
        <dbReference type="ARBA" id="ARBA00037974"/>
    </source>
</evidence>
<dbReference type="Gene3D" id="3.40.640.10">
    <property type="entry name" value="Type I PLP-dependent aspartate aminotransferase-like (Major domain)"/>
    <property type="match status" value="1"/>
</dbReference>
<accession>A0A429Z528</accession>
<protein>
    <recommendedName>
        <fullName evidence="2">cysteine-S-conjugate beta-lyase</fullName>
        <ecNumber evidence="2">4.4.1.13</ecNumber>
    </recommendedName>
</protein>
<dbReference type="GO" id="GO:0030170">
    <property type="term" value="F:pyridoxal phosphate binding"/>
    <property type="evidence" value="ECO:0007669"/>
    <property type="project" value="InterPro"/>
</dbReference>
<evidence type="ECO:0000313" key="8">
    <source>
        <dbReference type="Proteomes" id="UP000277864"/>
    </source>
</evidence>
<dbReference type="InterPro" id="IPR027619">
    <property type="entry name" value="C-S_lyase_PatB-like"/>
</dbReference>
<comment type="cofactor">
    <cofactor evidence="1">
        <name>pyridoxal 5'-phosphate</name>
        <dbReference type="ChEBI" id="CHEBI:597326"/>
    </cofactor>
</comment>
<evidence type="ECO:0000313" key="7">
    <source>
        <dbReference type="EMBL" id="RST88779.1"/>
    </source>
</evidence>
<keyword evidence="3" id="KW-0663">Pyridoxal phosphate</keyword>
<evidence type="ECO:0000256" key="2">
    <source>
        <dbReference type="ARBA" id="ARBA00012224"/>
    </source>
</evidence>
<evidence type="ECO:0000259" key="6">
    <source>
        <dbReference type="Pfam" id="PF00155"/>
    </source>
</evidence>
<reference evidence="7 8" key="1">
    <citation type="submission" date="2018-03" db="EMBL/GenBank/DDBJ databases">
        <authorList>
            <person name="Gulvik C.A."/>
        </authorList>
    </citation>
    <scope>NUCLEOTIDE SEQUENCE [LARGE SCALE GENOMIC DNA]</scope>
    <source>
        <strain evidence="7 8">JCM 31581</strain>
    </source>
</reference>
<keyword evidence="8" id="KW-1185">Reference proteome</keyword>
<dbReference type="InterPro" id="IPR051798">
    <property type="entry name" value="Class-II_PLP-Dep_Aminotrans"/>
</dbReference>
<dbReference type="GO" id="GO:0008483">
    <property type="term" value="F:transaminase activity"/>
    <property type="evidence" value="ECO:0007669"/>
    <property type="project" value="UniProtKB-KW"/>
</dbReference>
<evidence type="ECO:0000256" key="4">
    <source>
        <dbReference type="ARBA" id="ARBA00023239"/>
    </source>
</evidence>
<dbReference type="OrthoDB" id="9802872at2"/>
<dbReference type="SUPFAM" id="SSF53383">
    <property type="entry name" value="PLP-dependent transferases"/>
    <property type="match status" value="1"/>
</dbReference>
<keyword evidence="4" id="KW-0456">Lyase</keyword>
<dbReference type="InterPro" id="IPR015422">
    <property type="entry name" value="PyrdxlP-dep_Trfase_small"/>
</dbReference>